<dbReference type="InterPro" id="IPR009593">
    <property type="entry name" value="DUF1203"/>
</dbReference>
<accession>A0ABT3JEE1</accession>
<dbReference type="EMBL" id="JAPDOB010000001">
    <property type="protein sequence ID" value="MCW3797424.1"/>
    <property type="molecule type" value="Genomic_DNA"/>
</dbReference>
<sequence>MTYRITGLDPAAFRPLFHLRPAALAERGVRRMPVTSFPGFPCRLTLDDAELGETVLLVNYQSVPAGPYRARHAIFITEGLTEAASFMDAVPPALERRTLSLRAFDRDWDMVAAELAQPGEADGAIRRMLADPAVTIIHAHNATRGCFAAAVERA</sequence>
<gene>
    <name evidence="1" type="ORF">OMW55_06350</name>
</gene>
<evidence type="ECO:0000313" key="1">
    <source>
        <dbReference type="EMBL" id="MCW3797424.1"/>
    </source>
</evidence>
<dbReference type="Pfam" id="PF06718">
    <property type="entry name" value="DUF1203"/>
    <property type="match status" value="1"/>
</dbReference>
<name>A0ABT3JEE1_9SPHN</name>
<keyword evidence="2" id="KW-1185">Reference proteome</keyword>
<comment type="caution">
    <text evidence="1">The sequence shown here is derived from an EMBL/GenBank/DDBJ whole genome shotgun (WGS) entry which is preliminary data.</text>
</comment>
<reference evidence="1 2" key="1">
    <citation type="submission" date="2022-10" db="EMBL/GenBank/DDBJ databases">
        <title>Sphingomonas sp.</title>
        <authorList>
            <person name="Jin C."/>
        </authorList>
    </citation>
    <scope>NUCLEOTIDE SEQUENCE [LARGE SCALE GENOMIC DNA]</scope>
    <source>
        <strain evidence="1 2">BN140010</strain>
    </source>
</reference>
<dbReference type="PIRSF" id="PIRSF034110">
    <property type="entry name" value="DUF1203"/>
    <property type="match status" value="1"/>
</dbReference>
<proteinExistence type="predicted"/>
<dbReference type="RefSeq" id="WP_264881665.1">
    <property type="nucleotide sequence ID" value="NZ_JAPDOB010000001.1"/>
</dbReference>
<organism evidence="1 2">
    <name type="scientific">Sphingomonas arvum</name>
    <dbReference type="NCBI Taxonomy" id="2992113"/>
    <lineage>
        <taxon>Bacteria</taxon>
        <taxon>Pseudomonadati</taxon>
        <taxon>Pseudomonadota</taxon>
        <taxon>Alphaproteobacteria</taxon>
        <taxon>Sphingomonadales</taxon>
        <taxon>Sphingomonadaceae</taxon>
        <taxon>Sphingomonas</taxon>
    </lineage>
</organism>
<dbReference type="Proteomes" id="UP001526246">
    <property type="component" value="Unassembled WGS sequence"/>
</dbReference>
<protein>
    <submittedName>
        <fullName evidence="1">DUF1203 domain-containing protein</fullName>
    </submittedName>
</protein>
<evidence type="ECO:0000313" key="2">
    <source>
        <dbReference type="Proteomes" id="UP001526246"/>
    </source>
</evidence>